<comment type="caution">
    <text evidence="1">The sequence shown here is derived from an EMBL/GenBank/DDBJ whole genome shotgun (WGS) entry which is preliminary data.</text>
</comment>
<proteinExistence type="predicted"/>
<accession>A0A0F9E3D6</accession>
<dbReference type="AlphaFoldDB" id="A0A0F9E3D6"/>
<protein>
    <submittedName>
        <fullName evidence="1">Uncharacterized protein</fullName>
    </submittedName>
</protein>
<reference evidence="1" key="1">
    <citation type="journal article" date="2015" name="Nature">
        <title>Complex archaea that bridge the gap between prokaryotes and eukaryotes.</title>
        <authorList>
            <person name="Spang A."/>
            <person name="Saw J.H."/>
            <person name="Jorgensen S.L."/>
            <person name="Zaremba-Niedzwiedzka K."/>
            <person name="Martijn J."/>
            <person name="Lind A.E."/>
            <person name="van Eijk R."/>
            <person name="Schleper C."/>
            <person name="Guy L."/>
            <person name="Ettema T.J."/>
        </authorList>
    </citation>
    <scope>NUCLEOTIDE SEQUENCE</scope>
</reference>
<dbReference type="EMBL" id="LAZR01026496">
    <property type="protein sequence ID" value="KKL68543.1"/>
    <property type="molecule type" value="Genomic_DNA"/>
</dbReference>
<evidence type="ECO:0000313" key="1">
    <source>
        <dbReference type="EMBL" id="KKL68543.1"/>
    </source>
</evidence>
<name>A0A0F9E3D6_9ZZZZ</name>
<organism evidence="1">
    <name type="scientific">marine sediment metagenome</name>
    <dbReference type="NCBI Taxonomy" id="412755"/>
    <lineage>
        <taxon>unclassified sequences</taxon>
        <taxon>metagenomes</taxon>
        <taxon>ecological metagenomes</taxon>
    </lineage>
</organism>
<gene>
    <name evidence="1" type="ORF">LCGC14_2123910</name>
</gene>
<sequence length="96" mass="10957">MGQQIIKQPNGKYALWSSVVDDFTLIDATRDQIIEEFVERAEREIVRLRVNVAKTLDKIDAAEPAYMQFTLSFDEAVAFVRHTKGDDAESLKLLNL</sequence>